<evidence type="ECO:0000256" key="2">
    <source>
        <dbReference type="PROSITE-ProRule" id="PRU01288"/>
    </source>
</evidence>
<dbReference type="InterPro" id="IPR045537">
    <property type="entry name" value="Lar7_xRRM"/>
</dbReference>
<dbReference type="AlphaFoldDB" id="A0A166BN07"/>
<accession>A0A166BN07</accession>
<sequence>MATENPFVPRSLQPGSRKPQAPPTRSLPPGSSTEAGPSSRPKTPKPPKVDAWPDEDVVLLYEMCLSDYAIWSNEALYNAMNANDGYVSLRLLDKALASVKRPEDTHVAKALRAASTLLDVRVLISQPDRGNWFGRGDRAETGGFELRRKDWPLSHLDSLTQEDWNRRTVYVENLPQESRTLLGVARLMHTLVSSSATPSLVQNVEFPAHAQAKPDEIPRCKGFAFVTFETQEHASQISSAWPWNGNSSRAVSETATSAHKSGLRCISLARWEKLKDEYLEYQSSLVHAATRPQVATPSTVADSTAAELETLVDVVEEEHINDAGYPRNRLVRVLNIPLDSTKTSLRTMFTQALDGEESIDYIDFVKNLDRCHVRLASTESARRLVASLEGDVRAELVQGEQEALYWEKVPEKLRMAAMGVNVPVESKPPRKRQRKG</sequence>
<reference evidence="5 6" key="1">
    <citation type="journal article" date="2016" name="Mol. Biol. Evol.">
        <title>Comparative Genomics of Early-Diverging Mushroom-Forming Fungi Provides Insights into the Origins of Lignocellulose Decay Capabilities.</title>
        <authorList>
            <person name="Nagy L.G."/>
            <person name="Riley R."/>
            <person name="Tritt A."/>
            <person name="Adam C."/>
            <person name="Daum C."/>
            <person name="Floudas D."/>
            <person name="Sun H."/>
            <person name="Yadav J.S."/>
            <person name="Pangilinan J."/>
            <person name="Larsson K.H."/>
            <person name="Matsuura K."/>
            <person name="Barry K."/>
            <person name="Labutti K."/>
            <person name="Kuo R."/>
            <person name="Ohm R.A."/>
            <person name="Bhattacharya S.S."/>
            <person name="Shirouzu T."/>
            <person name="Yoshinaga Y."/>
            <person name="Martin F.M."/>
            <person name="Grigoriev I.V."/>
            <person name="Hibbett D.S."/>
        </authorList>
    </citation>
    <scope>NUCLEOTIDE SEQUENCE [LARGE SCALE GENOMIC DNA]</scope>
    <source>
        <strain evidence="5 6">HHB12029</strain>
    </source>
</reference>
<keyword evidence="6" id="KW-1185">Reference proteome</keyword>
<gene>
    <name evidence="5" type="ORF">EXIGLDRAFT_732849</name>
</gene>
<dbReference type="Proteomes" id="UP000077266">
    <property type="component" value="Unassembled WGS sequence"/>
</dbReference>
<dbReference type="SUPFAM" id="SSF54928">
    <property type="entry name" value="RNA-binding domain, RBD"/>
    <property type="match status" value="2"/>
</dbReference>
<dbReference type="InParanoid" id="A0A166BN07"/>
<evidence type="ECO:0000259" key="4">
    <source>
        <dbReference type="PROSITE" id="PS51939"/>
    </source>
</evidence>
<dbReference type="GO" id="GO:0070034">
    <property type="term" value="F:telomerase RNA binding"/>
    <property type="evidence" value="ECO:0007669"/>
    <property type="project" value="InterPro"/>
</dbReference>
<dbReference type="InterPro" id="IPR014886">
    <property type="entry name" value="La_xRRM"/>
</dbReference>
<keyword evidence="1 2" id="KW-0694">RNA-binding</keyword>
<dbReference type="InterPro" id="IPR035979">
    <property type="entry name" value="RBD_domain_sf"/>
</dbReference>
<dbReference type="InterPro" id="IPR012677">
    <property type="entry name" value="Nucleotide-bd_a/b_plait_sf"/>
</dbReference>
<evidence type="ECO:0000256" key="3">
    <source>
        <dbReference type="SAM" id="MobiDB-lite"/>
    </source>
</evidence>
<name>A0A166BN07_EXIGL</name>
<feature type="domain" description="XRRM" evidence="4">
    <location>
        <begin position="324"/>
        <end position="436"/>
    </location>
</feature>
<dbReference type="Gene3D" id="3.30.70.330">
    <property type="match status" value="2"/>
</dbReference>
<dbReference type="OrthoDB" id="439993at2759"/>
<dbReference type="PROSITE" id="PS51939">
    <property type="entry name" value="XRRM"/>
    <property type="match status" value="1"/>
</dbReference>
<organism evidence="5 6">
    <name type="scientific">Exidia glandulosa HHB12029</name>
    <dbReference type="NCBI Taxonomy" id="1314781"/>
    <lineage>
        <taxon>Eukaryota</taxon>
        <taxon>Fungi</taxon>
        <taxon>Dikarya</taxon>
        <taxon>Basidiomycota</taxon>
        <taxon>Agaricomycotina</taxon>
        <taxon>Agaricomycetes</taxon>
        <taxon>Auriculariales</taxon>
        <taxon>Exidiaceae</taxon>
        <taxon>Exidia</taxon>
    </lineage>
</organism>
<feature type="region of interest" description="Disordered" evidence="3">
    <location>
        <begin position="1"/>
        <end position="51"/>
    </location>
</feature>
<dbReference type="GO" id="GO:1904868">
    <property type="term" value="P:telomerase catalytic core complex assembly"/>
    <property type="evidence" value="ECO:0007669"/>
    <property type="project" value="InterPro"/>
</dbReference>
<dbReference type="GO" id="GO:1990904">
    <property type="term" value="C:ribonucleoprotein complex"/>
    <property type="evidence" value="ECO:0007669"/>
    <property type="project" value="UniProtKB-UniRule"/>
</dbReference>
<dbReference type="STRING" id="1314781.A0A166BN07"/>
<dbReference type="EMBL" id="KV425887">
    <property type="protein sequence ID" value="KZW02590.1"/>
    <property type="molecule type" value="Genomic_DNA"/>
</dbReference>
<evidence type="ECO:0000256" key="1">
    <source>
        <dbReference type="ARBA" id="ARBA00022884"/>
    </source>
</evidence>
<dbReference type="Pfam" id="PF19977">
    <property type="entry name" value="xRRM"/>
    <property type="match status" value="1"/>
</dbReference>
<evidence type="ECO:0000313" key="6">
    <source>
        <dbReference type="Proteomes" id="UP000077266"/>
    </source>
</evidence>
<evidence type="ECO:0000313" key="5">
    <source>
        <dbReference type="EMBL" id="KZW02590.1"/>
    </source>
</evidence>
<protein>
    <recommendedName>
        <fullName evidence="4">XRRM domain-containing protein</fullName>
    </recommendedName>
</protein>
<proteinExistence type="predicted"/>